<feature type="region of interest" description="Disordered" evidence="1">
    <location>
        <begin position="48"/>
        <end position="121"/>
    </location>
</feature>
<feature type="compositionally biased region" description="Low complexity" evidence="1">
    <location>
        <begin position="81"/>
        <end position="97"/>
    </location>
</feature>
<organism evidence="3 4">
    <name type="scientific">Brachionus calyciflorus</name>
    <dbReference type="NCBI Taxonomy" id="104777"/>
    <lineage>
        <taxon>Eukaryota</taxon>
        <taxon>Metazoa</taxon>
        <taxon>Spiralia</taxon>
        <taxon>Gnathifera</taxon>
        <taxon>Rotifera</taxon>
        <taxon>Eurotatoria</taxon>
        <taxon>Monogononta</taxon>
        <taxon>Pseudotrocha</taxon>
        <taxon>Ploima</taxon>
        <taxon>Brachionidae</taxon>
        <taxon>Brachionus</taxon>
    </lineage>
</organism>
<evidence type="ECO:0000259" key="2">
    <source>
        <dbReference type="Pfam" id="PF07727"/>
    </source>
</evidence>
<gene>
    <name evidence="3" type="ORF">OXX778_LOCUS10327</name>
</gene>
<dbReference type="PANTHER" id="PTHR11439">
    <property type="entry name" value="GAG-POL-RELATED RETROTRANSPOSON"/>
    <property type="match status" value="1"/>
</dbReference>
<sequence length="420" mass="49017">MIGYGESEGIYWIYDKKNHKAFRSRDIRYNENKILDNEGQETNELNLSRTINSEQIKEEINEDDNDDNKETGNGSDRENNSNENNSNNSNKNENNSNLLTVPRKSNRISRPPDRYNPDDYSSQTSYFLEYLSLFESDENNEEPTTFDEAINSPMKENCKEAIKSEINSFEENDVWSKAELPDGMKTIKTKWVFKIKRNAKNEPLRYKARLVAKGYDQEMENGIIKKPLHQQVIGSLIYLMISTRPDISYSVSVLSRNMQMSRELLWRYLKRLLRYVKTTKNYSLVYQRDKTKEIELIGYSDADYAGNIEDRKSTSGYVFKYKNCPVSWNCSEQKVVSLSSTESEYIALKLAVKEGLWLNQLLNDLNLSTGKAKIFGDNKSTICLTKNLEFHSRSKHIDIRYHFVREKINERLLDIGYLPT</sequence>
<dbReference type="AlphaFoldDB" id="A0A813XPC5"/>
<dbReference type="EMBL" id="CAJNOC010001622">
    <property type="protein sequence ID" value="CAF0879189.1"/>
    <property type="molecule type" value="Genomic_DNA"/>
</dbReference>
<dbReference type="InterPro" id="IPR013103">
    <property type="entry name" value="RVT_2"/>
</dbReference>
<feature type="domain" description="Reverse transcriptase Ty1/copia-type" evidence="2">
    <location>
        <begin position="172"/>
        <end position="219"/>
    </location>
</feature>
<evidence type="ECO:0000256" key="1">
    <source>
        <dbReference type="SAM" id="MobiDB-lite"/>
    </source>
</evidence>
<dbReference type="Pfam" id="PF07727">
    <property type="entry name" value="RVT_2"/>
    <property type="match status" value="1"/>
</dbReference>
<dbReference type="PANTHER" id="PTHR11439:SF483">
    <property type="entry name" value="PEPTIDE SYNTHASE GLIP-LIKE, PUTATIVE (AFU_ORTHOLOGUE AFUA_3G12920)-RELATED"/>
    <property type="match status" value="1"/>
</dbReference>
<evidence type="ECO:0000313" key="4">
    <source>
        <dbReference type="Proteomes" id="UP000663879"/>
    </source>
</evidence>
<reference evidence="3" key="1">
    <citation type="submission" date="2021-02" db="EMBL/GenBank/DDBJ databases">
        <authorList>
            <person name="Nowell W R."/>
        </authorList>
    </citation>
    <scope>NUCLEOTIDE SEQUENCE</scope>
    <source>
        <strain evidence="3">Ploen Becks lab</strain>
    </source>
</reference>
<proteinExistence type="predicted"/>
<dbReference type="OrthoDB" id="430476at2759"/>
<name>A0A813XPC5_9BILA</name>
<comment type="caution">
    <text evidence="3">The sequence shown here is derived from an EMBL/GenBank/DDBJ whole genome shotgun (WGS) entry which is preliminary data.</text>
</comment>
<keyword evidence="4" id="KW-1185">Reference proteome</keyword>
<protein>
    <recommendedName>
        <fullName evidence="2">Reverse transcriptase Ty1/copia-type domain-containing protein</fullName>
    </recommendedName>
</protein>
<dbReference type="CDD" id="cd09272">
    <property type="entry name" value="RNase_HI_RT_Ty1"/>
    <property type="match status" value="1"/>
</dbReference>
<accession>A0A813XPC5</accession>
<evidence type="ECO:0000313" key="3">
    <source>
        <dbReference type="EMBL" id="CAF0879189.1"/>
    </source>
</evidence>
<dbReference type="Proteomes" id="UP000663879">
    <property type="component" value="Unassembled WGS sequence"/>
</dbReference>